<dbReference type="InterPro" id="IPR029071">
    <property type="entry name" value="Ubiquitin-like_domsf"/>
</dbReference>
<evidence type="ECO:0000313" key="5">
    <source>
        <dbReference type="EMBL" id="CAE7857181.1"/>
    </source>
</evidence>
<dbReference type="SUPFAM" id="SSF54236">
    <property type="entry name" value="Ubiquitin-like"/>
    <property type="match status" value="1"/>
</dbReference>
<evidence type="ECO:0000259" key="4">
    <source>
        <dbReference type="PROSITE" id="PS50188"/>
    </source>
</evidence>
<dbReference type="SUPFAM" id="SSF49899">
    <property type="entry name" value="Concanavalin A-like lectins/glucanases"/>
    <property type="match status" value="1"/>
</dbReference>
<dbReference type="Pfam" id="PF02970">
    <property type="entry name" value="TBCA"/>
    <property type="match status" value="1"/>
</dbReference>
<dbReference type="SUPFAM" id="SSF46988">
    <property type="entry name" value="Tubulin chaperone cofactor A"/>
    <property type="match status" value="1"/>
</dbReference>
<comment type="caution">
    <text evidence="5">The sequence shown here is derived from an EMBL/GenBank/DDBJ whole genome shotgun (WGS) entry which is preliminary data.</text>
</comment>
<dbReference type="InterPro" id="IPR001870">
    <property type="entry name" value="B30.2/SPRY"/>
</dbReference>
<keyword evidence="6" id="KW-1185">Reference proteome</keyword>
<feature type="compositionally biased region" description="Basic and acidic residues" evidence="3">
    <location>
        <begin position="1"/>
        <end position="15"/>
    </location>
</feature>
<accession>A0A813A6P5</accession>
<comment type="similarity">
    <text evidence="1">Belongs to the TBCA family.</text>
</comment>
<dbReference type="InterPro" id="IPR043136">
    <property type="entry name" value="B30.2/SPRY_sf"/>
</dbReference>
<dbReference type="CDD" id="cd17039">
    <property type="entry name" value="Ubl_ubiquitin_like"/>
    <property type="match status" value="1"/>
</dbReference>
<evidence type="ECO:0000256" key="2">
    <source>
        <dbReference type="ARBA" id="ARBA00023186"/>
    </source>
</evidence>
<dbReference type="InterPro" id="IPR036126">
    <property type="entry name" value="TBCA_sf"/>
</dbReference>
<dbReference type="InterPro" id="IPR003877">
    <property type="entry name" value="SPRY_dom"/>
</dbReference>
<protein>
    <recommendedName>
        <fullName evidence="4">B30.2/SPRY domain-containing protein</fullName>
    </recommendedName>
</protein>
<dbReference type="Gene3D" id="2.40.128.270">
    <property type="match status" value="1"/>
</dbReference>
<proteinExistence type="inferred from homology"/>
<dbReference type="InterPro" id="IPR038670">
    <property type="entry name" value="HslJ-like_sf"/>
</dbReference>
<dbReference type="PROSITE" id="PS50188">
    <property type="entry name" value="B302_SPRY"/>
    <property type="match status" value="1"/>
</dbReference>
<dbReference type="Gene3D" id="2.60.120.920">
    <property type="match status" value="1"/>
</dbReference>
<dbReference type="Gene3D" id="1.20.58.90">
    <property type="match status" value="1"/>
</dbReference>
<organism evidence="5 6">
    <name type="scientific">Symbiodinium necroappetens</name>
    <dbReference type="NCBI Taxonomy" id="1628268"/>
    <lineage>
        <taxon>Eukaryota</taxon>
        <taxon>Sar</taxon>
        <taxon>Alveolata</taxon>
        <taxon>Dinophyceae</taxon>
        <taxon>Suessiales</taxon>
        <taxon>Symbiodiniaceae</taxon>
        <taxon>Symbiodinium</taxon>
    </lineage>
</organism>
<evidence type="ECO:0000313" key="6">
    <source>
        <dbReference type="Proteomes" id="UP000601435"/>
    </source>
</evidence>
<feature type="region of interest" description="Disordered" evidence="3">
    <location>
        <begin position="1"/>
        <end position="22"/>
    </location>
</feature>
<evidence type="ECO:0000256" key="1">
    <source>
        <dbReference type="ARBA" id="ARBA00006806"/>
    </source>
</evidence>
<dbReference type="AlphaFoldDB" id="A0A813A6P5"/>
<keyword evidence="2" id="KW-0143">Chaperone</keyword>
<gene>
    <name evidence="5" type="ORF">SNEC2469_LOCUS26976</name>
</gene>
<dbReference type="InterPro" id="IPR013320">
    <property type="entry name" value="ConA-like_dom_sf"/>
</dbReference>
<dbReference type="GO" id="GO:0007021">
    <property type="term" value="P:tubulin complex assembly"/>
    <property type="evidence" value="ECO:0007669"/>
    <property type="project" value="InterPro"/>
</dbReference>
<dbReference type="OrthoDB" id="10070943at2759"/>
<dbReference type="CDD" id="cd11709">
    <property type="entry name" value="SPRY"/>
    <property type="match status" value="1"/>
</dbReference>
<dbReference type="InterPro" id="IPR004226">
    <property type="entry name" value="TBCA"/>
</dbReference>
<sequence>MRQRGEGTQRAKIEAMKAGSEDEADIKKQIEVLNDTLTVLPDARHRLQKYATELRDHLAEGHQDVDVAVRSEGEQNPEVQVILEARQLLREVDQTLGTQTADEEPADDAAGTGGTADVGGAMPLQVTLASGKEVEVTAAAGDKVADLRQEIAEKLDQHPRCVELNHAGGVLADEQIVPDSQITVVLVRLPWIGADPDQVKDLGGGEFVIEGDEKKGSKCNALCEVGFSSGTEYFEVEVLEGSGAFIGVTTRNGFLEGYKIKGLFFGGPGNLSNGSGGLRTQFGEQVKAGSVIGVALDLTDESTVAVTFWEGDVCLGEAFRGCPRQPGAMVFPAVCANKVQDRFKLSLRRNPRKQTLKTPHPAIGCWDLQRLVIAGETVSLDAALAVKGKGKGRGYAVDAEAPPAMGNIIMTLTEKPGTPLFRLSLKLGNTLMTTVQTNSGPIGAEEIQLGMVAGTMVMAPPPLMDLEQSFSKALPLITSWKVTTDSLQMRGGDVEIDFRHYDAPPEEPVSSVTLP</sequence>
<dbReference type="GO" id="GO:0007023">
    <property type="term" value="P:post-chaperonin tubulin folding pathway"/>
    <property type="evidence" value="ECO:0007669"/>
    <property type="project" value="InterPro"/>
</dbReference>
<name>A0A813A6P5_9DINO</name>
<evidence type="ECO:0000256" key="3">
    <source>
        <dbReference type="SAM" id="MobiDB-lite"/>
    </source>
</evidence>
<dbReference type="Pfam" id="PF00622">
    <property type="entry name" value="SPRY"/>
    <property type="match status" value="1"/>
</dbReference>
<dbReference type="Pfam" id="PF03724">
    <property type="entry name" value="META"/>
    <property type="match status" value="1"/>
</dbReference>
<dbReference type="InterPro" id="IPR005184">
    <property type="entry name" value="DUF306_Meta_HslJ"/>
</dbReference>
<dbReference type="Proteomes" id="UP000601435">
    <property type="component" value="Unassembled WGS sequence"/>
</dbReference>
<dbReference type="GO" id="GO:0048487">
    <property type="term" value="F:beta-tubulin binding"/>
    <property type="evidence" value="ECO:0007669"/>
    <property type="project" value="InterPro"/>
</dbReference>
<reference evidence="5" key="1">
    <citation type="submission" date="2021-02" db="EMBL/GenBank/DDBJ databases">
        <authorList>
            <person name="Dougan E. K."/>
            <person name="Rhodes N."/>
            <person name="Thang M."/>
            <person name="Chan C."/>
        </authorList>
    </citation>
    <scope>NUCLEOTIDE SEQUENCE</scope>
</reference>
<dbReference type="EMBL" id="CAJNJA010056008">
    <property type="protein sequence ID" value="CAE7857181.1"/>
    <property type="molecule type" value="Genomic_DNA"/>
</dbReference>
<feature type="domain" description="B30.2/SPRY" evidence="4">
    <location>
        <begin position="154"/>
        <end position="352"/>
    </location>
</feature>